<dbReference type="SMART" id="SM00670">
    <property type="entry name" value="PINc"/>
    <property type="match status" value="1"/>
</dbReference>
<name>A0A9N9MSI7_9CUCU</name>
<dbReference type="EMBL" id="OU892282">
    <property type="protein sequence ID" value="CAG9770640.1"/>
    <property type="molecule type" value="Genomic_DNA"/>
</dbReference>
<dbReference type="GO" id="GO:0005634">
    <property type="term" value="C:nucleus"/>
    <property type="evidence" value="ECO:0007669"/>
    <property type="project" value="TreeGrafter"/>
</dbReference>
<dbReference type="SUPFAM" id="SSF88723">
    <property type="entry name" value="PIN domain-like"/>
    <property type="match status" value="1"/>
</dbReference>
<dbReference type="AlphaFoldDB" id="A0A9N9MSI7"/>
<evidence type="ECO:0000259" key="2">
    <source>
        <dbReference type="SMART" id="SM00670"/>
    </source>
</evidence>
<feature type="region of interest" description="Disordered" evidence="1">
    <location>
        <begin position="264"/>
        <end position="284"/>
    </location>
</feature>
<dbReference type="Pfam" id="PF13638">
    <property type="entry name" value="PIN_4"/>
    <property type="match status" value="1"/>
</dbReference>
<gene>
    <name evidence="3" type="ORF">CEUTPL_LOCUS11089</name>
</gene>
<accession>A0A9N9MSI7</accession>
<feature type="region of interest" description="Disordered" evidence="1">
    <location>
        <begin position="170"/>
        <end position="212"/>
    </location>
</feature>
<sequence length="883" mass="99426">MPSDSDNRSKATKRPYKSEDDEDVKKRKRTEKNDTGTGKNSEASTSGTKKLSNKERNKTPAFSRLQQLKEKIKKDVLKIGNKESLETTQSSGGTKRPRARATKREGPKQDSNSPRYPAKDSTSISKNVGNEVENIPKKIHSGNRISNKVIIINSSSESEGNSPKKMCRLENISGKRVPSHVPDLKRKSKTPEAPPDQKKNKDNTASQSPMNQRMLKIRKTLSSSVSSLKTKIVNVSDKIQAGEMNSLVNISPNKSFKIPLKKNLPHTETFDSPKDTATRGDSEVKTKHLNETPKETISPTYQTNIFATNNNDKASPNKMQPKTPTFNTNIFASNKIESPPVKNISPLNTNIFASNNIKNVMESPALKPTSTFTTNIFASNNIKDVIETPNLKPTLTDIFASNKINEIKSPEFNFESKRSSSPKEHVQSKNANIFARESLGDFNETNSDVDCSLEIIEEITSPCAFKTPISTKTVGNKSNSIGDRMKKIRGQLQNAEANKSVDNDFGFVSQMSFEELYKNSQPSCSRTTVVQNWMESIQPTPNLSDQSASDSMLVNFDNTLLEKSELLAVSREDNSMEWDSIPDVPPSRFPTDSSSIEENHKDKSICVVADTNIFMHDLERLDTILNLKLPGDKKLIIYVPWMVLGELDNLKEARSNIFKTFATQKALKGQRFINKHLAQSNSKIICQSVNEVCQQLDLGKSPDDKILACCLQVQNKYETVILLTGDINLRNKALANQVKSYPPSEIVERLENSKFFKIKVLCQEVLSDVISRCCWNVYGEAIHRMNALQVGRWGFEDCIARLKQYWQPVFSQLLLKHCLKTIEELAKLSRKGSEIETNPKEFMNFVNKVKELLFYLQDIDYFNSVVKQLRDNIDEIVKAPKEF</sequence>
<keyword evidence="4" id="KW-1185">Reference proteome</keyword>
<evidence type="ECO:0000313" key="3">
    <source>
        <dbReference type="EMBL" id="CAG9770640.1"/>
    </source>
</evidence>
<dbReference type="InterPro" id="IPR029060">
    <property type="entry name" value="PIN-like_dom_sf"/>
</dbReference>
<feature type="compositionally biased region" description="Basic and acidic residues" evidence="1">
    <location>
        <begin position="268"/>
        <end position="284"/>
    </location>
</feature>
<feature type="domain" description="PIN" evidence="2">
    <location>
        <begin position="605"/>
        <end position="731"/>
    </location>
</feature>
<feature type="region of interest" description="Disordered" evidence="1">
    <location>
        <begin position="1"/>
        <end position="131"/>
    </location>
</feature>
<dbReference type="InterPro" id="IPR052626">
    <property type="entry name" value="SWT1_Regulator"/>
</dbReference>
<feature type="compositionally biased region" description="Polar residues" evidence="1">
    <location>
        <begin position="35"/>
        <end position="50"/>
    </location>
</feature>
<protein>
    <recommendedName>
        <fullName evidence="2">PIN domain-containing protein</fullName>
    </recommendedName>
</protein>
<dbReference type="PANTHER" id="PTHR16161:SF0">
    <property type="entry name" value="TRANSCRIPTIONAL PROTEIN SWT1"/>
    <property type="match status" value="1"/>
</dbReference>
<feature type="compositionally biased region" description="Polar residues" evidence="1">
    <location>
        <begin position="109"/>
        <end position="128"/>
    </location>
</feature>
<proteinExistence type="predicted"/>
<dbReference type="PANTHER" id="PTHR16161">
    <property type="entry name" value="TRANSCRIPTIONAL PROTEIN SWT1"/>
    <property type="match status" value="1"/>
</dbReference>
<dbReference type="Gene3D" id="3.40.50.1010">
    <property type="entry name" value="5'-nuclease"/>
    <property type="match status" value="1"/>
</dbReference>
<dbReference type="OrthoDB" id="548295at2759"/>
<feature type="region of interest" description="Disordered" evidence="1">
    <location>
        <begin position="577"/>
        <end position="596"/>
    </location>
</feature>
<dbReference type="InterPro" id="IPR002716">
    <property type="entry name" value="PIN_dom"/>
</dbReference>
<dbReference type="CDD" id="cd18727">
    <property type="entry name" value="PIN_Swt1-like"/>
    <property type="match status" value="1"/>
</dbReference>
<organism evidence="3 4">
    <name type="scientific">Ceutorhynchus assimilis</name>
    <name type="common">cabbage seed weevil</name>
    <dbReference type="NCBI Taxonomy" id="467358"/>
    <lineage>
        <taxon>Eukaryota</taxon>
        <taxon>Metazoa</taxon>
        <taxon>Ecdysozoa</taxon>
        <taxon>Arthropoda</taxon>
        <taxon>Hexapoda</taxon>
        <taxon>Insecta</taxon>
        <taxon>Pterygota</taxon>
        <taxon>Neoptera</taxon>
        <taxon>Endopterygota</taxon>
        <taxon>Coleoptera</taxon>
        <taxon>Polyphaga</taxon>
        <taxon>Cucujiformia</taxon>
        <taxon>Curculionidae</taxon>
        <taxon>Ceutorhynchinae</taxon>
        <taxon>Ceutorhynchus</taxon>
    </lineage>
</organism>
<evidence type="ECO:0000313" key="4">
    <source>
        <dbReference type="Proteomes" id="UP001152799"/>
    </source>
</evidence>
<feature type="compositionally biased region" description="Basic and acidic residues" evidence="1">
    <location>
        <begin position="67"/>
        <end position="85"/>
    </location>
</feature>
<reference evidence="3" key="1">
    <citation type="submission" date="2022-01" db="EMBL/GenBank/DDBJ databases">
        <authorList>
            <person name="King R."/>
        </authorList>
    </citation>
    <scope>NUCLEOTIDE SEQUENCE</scope>
</reference>
<dbReference type="Proteomes" id="UP001152799">
    <property type="component" value="Chromosome 6"/>
</dbReference>
<evidence type="ECO:0000256" key="1">
    <source>
        <dbReference type="SAM" id="MobiDB-lite"/>
    </source>
</evidence>